<feature type="compositionally biased region" description="Low complexity" evidence="1">
    <location>
        <begin position="31"/>
        <end position="48"/>
    </location>
</feature>
<accession>A0A8H5GWL5</accession>
<comment type="caution">
    <text evidence="3">The sequence shown here is derived from an EMBL/GenBank/DDBJ whole genome shotgun (WGS) entry which is preliminary data.</text>
</comment>
<dbReference type="AlphaFoldDB" id="A0A8H5GWL5"/>
<dbReference type="Pfam" id="PF20722">
    <property type="entry name" value="DUF6830"/>
    <property type="match status" value="1"/>
</dbReference>
<proteinExistence type="predicted"/>
<evidence type="ECO:0000313" key="3">
    <source>
        <dbReference type="EMBL" id="KAF5372418.1"/>
    </source>
</evidence>
<evidence type="ECO:0000313" key="4">
    <source>
        <dbReference type="Proteomes" id="UP000518752"/>
    </source>
</evidence>
<dbReference type="InterPro" id="IPR041078">
    <property type="entry name" value="Plavaka"/>
</dbReference>
<reference evidence="3 4" key="1">
    <citation type="journal article" date="2020" name="ISME J.">
        <title>Uncovering the hidden diversity of litter-decomposition mechanisms in mushroom-forming fungi.</title>
        <authorList>
            <person name="Floudas D."/>
            <person name="Bentzer J."/>
            <person name="Ahren D."/>
            <person name="Johansson T."/>
            <person name="Persson P."/>
            <person name="Tunlid A."/>
        </authorList>
    </citation>
    <scope>NUCLEOTIDE SEQUENCE [LARGE SCALE GENOMIC DNA]</scope>
    <source>
        <strain evidence="3 4">CBS 406.79</strain>
    </source>
</reference>
<name>A0A8H5GWL5_9AGAR</name>
<protein>
    <recommendedName>
        <fullName evidence="2">DUF6830 domain-containing protein</fullName>
    </recommendedName>
</protein>
<dbReference type="Pfam" id="PF18759">
    <property type="entry name" value="Plavaka"/>
    <property type="match status" value="1"/>
</dbReference>
<dbReference type="Proteomes" id="UP000518752">
    <property type="component" value="Unassembled WGS sequence"/>
</dbReference>
<feature type="compositionally biased region" description="Polar residues" evidence="1">
    <location>
        <begin position="16"/>
        <end position="30"/>
    </location>
</feature>
<sequence>METEAFTARISQFTSTPKIPSWQSLQSSETLSQPFSGSSQSLQPSSYPALAASQITLSSALDLEESALAESSDNLDVDMDNPPALMEVDMDSSDEEDSDIYSLISGSESVLEVEKDGDFSDLEEGEEAKTALERMLNEEYQKMPNLNIAEPFNFLPSKEEDGGYESDSEMDIPESFNEADNHNARKLDRSLVGDKSDTRTWRWHPTAGQILRYESDTFQRWEELFTEIQENHTSSRTSTGYYPFTSRLDWEVAQWAVKEKISQKTFDRLLQIPEVKEHLGLSYGNSRAMLKLVDDIPPRCGQWFTKQLSFRDQLQETFTIHHRDPIEAIKALWGDASLANHLVYKPANLFGSSKQTEEERMFSEMWTGGFWNAVQTCIPEGGTVCPVIIATDKTQLTQFSGSKAAYPVYLTIGNIPKNLRRQPTSRACILIAYLSVDKPSGDKKESTKGLSKTALKMRNYEIFHRSMAHVLEPLKKAGDPNGKGVEMVGGDGAVRRVYPLLATYVADYPEQCLVTCTKSGTCPKCRRKATELELPNIGDPRTQMWTLNVIKKARAETTSSSSRTKATNIHKYGMKHYDVAAGTFDPFWTGFPLADIHRCIAPDILHQCYQGVFKHLVKWIQAIIGEKELDRRLKMLPPSSGVHIFKNGISKLTQLSGAEHKQIAKLLLSSLKGKVSPRGILACKSLLHFIYLAQYPIHDQETLKYMETELKTWNTNRSYFVEQGIRFNFNIPKFHSLSHYVASIKWLGTTDNYNTEMFERLHINFAKEGWRASNKRDHFPQMVQWLSRQEKIASFDFYQSWIDTNDGHEESLAVDNLVPGSSMVTTDSENLSHEDFDFLKLQVKLKQASFDSEPSALAQTYNLETNIQIAKYPHEPRKSLPRIAVSHSAPSFILQLKAYLNSLLPSDQQASRVDLFESSLPFTSLDIWHHFKFLPVNLFDDKSDVVKEVVKAIPSRRKSSGSRYDTVIVMNYNKAGSASVIGCRVARVKVIFCLPKIVDLISGLKTPAPLNWPTVPLAYVEWFTQFEPKPDLITGMFRVKHLPDSTTSRNAQGSIILLSEIRQSC</sequence>
<evidence type="ECO:0000256" key="1">
    <source>
        <dbReference type="SAM" id="MobiDB-lite"/>
    </source>
</evidence>
<gene>
    <name evidence="3" type="ORF">D9757_011620</name>
</gene>
<keyword evidence="4" id="KW-1185">Reference proteome</keyword>
<dbReference type="OrthoDB" id="2418900at2759"/>
<feature type="domain" description="DUF6830" evidence="2">
    <location>
        <begin position="838"/>
        <end position="971"/>
    </location>
</feature>
<feature type="region of interest" description="Disordered" evidence="1">
    <location>
        <begin position="16"/>
        <end position="48"/>
    </location>
</feature>
<evidence type="ECO:0000259" key="2">
    <source>
        <dbReference type="Pfam" id="PF20722"/>
    </source>
</evidence>
<dbReference type="InterPro" id="IPR049233">
    <property type="entry name" value="DUF6830"/>
</dbReference>
<organism evidence="3 4">
    <name type="scientific">Collybiopsis confluens</name>
    <dbReference type="NCBI Taxonomy" id="2823264"/>
    <lineage>
        <taxon>Eukaryota</taxon>
        <taxon>Fungi</taxon>
        <taxon>Dikarya</taxon>
        <taxon>Basidiomycota</taxon>
        <taxon>Agaricomycotina</taxon>
        <taxon>Agaricomycetes</taxon>
        <taxon>Agaricomycetidae</taxon>
        <taxon>Agaricales</taxon>
        <taxon>Marasmiineae</taxon>
        <taxon>Omphalotaceae</taxon>
        <taxon>Collybiopsis</taxon>
    </lineage>
</organism>
<dbReference type="EMBL" id="JAACJN010000111">
    <property type="protein sequence ID" value="KAF5372418.1"/>
    <property type="molecule type" value="Genomic_DNA"/>
</dbReference>